<gene>
    <name evidence="2" type="ORF">CRG98_021519</name>
</gene>
<evidence type="ECO:0000313" key="2">
    <source>
        <dbReference type="EMBL" id="PKI58092.1"/>
    </source>
</evidence>
<keyword evidence="3" id="KW-1185">Reference proteome</keyword>
<dbReference type="AlphaFoldDB" id="A0A2I0JPA0"/>
<evidence type="ECO:0000259" key="1">
    <source>
        <dbReference type="Pfam" id="PF04366"/>
    </source>
</evidence>
<evidence type="ECO:0000313" key="3">
    <source>
        <dbReference type="Proteomes" id="UP000233551"/>
    </source>
</evidence>
<dbReference type="Proteomes" id="UP000233551">
    <property type="component" value="Unassembled WGS sequence"/>
</dbReference>
<feature type="domain" description="Ysc84 actin-binding" evidence="1">
    <location>
        <begin position="30"/>
        <end position="155"/>
    </location>
</feature>
<dbReference type="EMBL" id="PGOL01001443">
    <property type="protein sequence ID" value="PKI58092.1"/>
    <property type="molecule type" value="Genomic_DNA"/>
</dbReference>
<dbReference type="PANTHER" id="PTHR15629">
    <property type="entry name" value="SH3YL1 PROTEIN"/>
    <property type="match status" value="1"/>
</dbReference>
<comment type="caution">
    <text evidence="2">The sequence shown here is derived from an EMBL/GenBank/DDBJ whole genome shotgun (WGS) entry which is preliminary data.</text>
</comment>
<organism evidence="2 3">
    <name type="scientific">Punica granatum</name>
    <name type="common">Pomegranate</name>
    <dbReference type="NCBI Taxonomy" id="22663"/>
    <lineage>
        <taxon>Eukaryota</taxon>
        <taxon>Viridiplantae</taxon>
        <taxon>Streptophyta</taxon>
        <taxon>Embryophyta</taxon>
        <taxon>Tracheophyta</taxon>
        <taxon>Spermatophyta</taxon>
        <taxon>Magnoliopsida</taxon>
        <taxon>eudicotyledons</taxon>
        <taxon>Gunneridae</taxon>
        <taxon>Pentapetalae</taxon>
        <taxon>rosids</taxon>
        <taxon>malvids</taxon>
        <taxon>Myrtales</taxon>
        <taxon>Lythraceae</taxon>
        <taxon>Punica</taxon>
    </lineage>
</organism>
<sequence length="162" mass="16749">MVTYNIGTGLVVARRDDGSWSTPSAISSFGLGWGTQVGGELTDFIVVLRTKDAVKTFSGDAHLSAGAGVSAAIGVVGRAAEANLRAGNGGYAACYTYSCSKGAFVGCSLEGSIVTTRTRENCRFYGRQSISAPDILLGTLPSPPAAAILYHALSDMYQKLDG</sequence>
<name>A0A2I0JPA0_PUNGR</name>
<proteinExistence type="predicted"/>
<protein>
    <recommendedName>
        <fullName evidence="1">Ysc84 actin-binding domain-containing protein</fullName>
    </recommendedName>
</protein>
<dbReference type="Pfam" id="PF04366">
    <property type="entry name" value="Ysc84"/>
    <property type="match status" value="1"/>
</dbReference>
<dbReference type="PANTHER" id="PTHR15629:SF43">
    <property type="entry name" value="RING_FYVE_PHD-TYPE ZINC FINGER FAMILY PROTEIN"/>
    <property type="match status" value="1"/>
</dbReference>
<dbReference type="STRING" id="22663.A0A2I0JPA0"/>
<accession>A0A2I0JPA0</accession>
<dbReference type="InterPro" id="IPR007461">
    <property type="entry name" value="Ysc84_actin-binding"/>
</dbReference>
<dbReference type="GO" id="GO:0035091">
    <property type="term" value="F:phosphatidylinositol binding"/>
    <property type="evidence" value="ECO:0007669"/>
    <property type="project" value="TreeGrafter"/>
</dbReference>
<reference evidence="2 3" key="1">
    <citation type="submission" date="2017-11" db="EMBL/GenBank/DDBJ databases">
        <title>De-novo sequencing of pomegranate (Punica granatum L.) genome.</title>
        <authorList>
            <person name="Akparov Z."/>
            <person name="Amiraslanov A."/>
            <person name="Hajiyeva S."/>
            <person name="Abbasov M."/>
            <person name="Kaur K."/>
            <person name="Hamwieh A."/>
            <person name="Solovyev V."/>
            <person name="Salamov A."/>
            <person name="Braich B."/>
            <person name="Kosarev P."/>
            <person name="Mahmoud A."/>
            <person name="Hajiyev E."/>
            <person name="Babayeva S."/>
            <person name="Izzatullayeva V."/>
            <person name="Mammadov A."/>
            <person name="Mammadov A."/>
            <person name="Sharifova S."/>
            <person name="Ojaghi J."/>
            <person name="Eynullazada K."/>
            <person name="Bayramov B."/>
            <person name="Abdulazimova A."/>
            <person name="Shahmuradov I."/>
        </authorList>
    </citation>
    <scope>NUCLEOTIDE SEQUENCE [LARGE SCALE GENOMIC DNA]</scope>
    <source>
        <strain evidence="3">cv. AG2017</strain>
        <tissue evidence="2">Leaf</tissue>
    </source>
</reference>
<dbReference type="InterPro" id="IPR051702">
    <property type="entry name" value="SH3_domain_YSC84-like"/>
</dbReference>